<feature type="domain" description="Methyltransferase" evidence="2">
    <location>
        <begin position="54"/>
        <end position="150"/>
    </location>
</feature>
<dbReference type="SUPFAM" id="SSF53335">
    <property type="entry name" value="S-adenosyl-L-methionine-dependent methyltransferases"/>
    <property type="match status" value="1"/>
</dbReference>
<keyword evidence="3" id="KW-0489">Methyltransferase</keyword>
<dbReference type="RefSeq" id="WP_239679078.1">
    <property type="nucleotide sequence ID" value="NZ_CP070499.1"/>
</dbReference>
<proteinExistence type="predicted"/>
<dbReference type="Proteomes" id="UP000662857">
    <property type="component" value="Chromosome"/>
</dbReference>
<dbReference type="CDD" id="cd02440">
    <property type="entry name" value="AdoMet_MTases"/>
    <property type="match status" value="1"/>
</dbReference>
<dbReference type="EMBL" id="CP070499">
    <property type="protein sequence ID" value="QSB16843.1"/>
    <property type="molecule type" value="Genomic_DNA"/>
</dbReference>
<evidence type="ECO:0000313" key="3">
    <source>
        <dbReference type="EMBL" id="QSB16843.1"/>
    </source>
</evidence>
<dbReference type="GO" id="GO:0032259">
    <property type="term" value="P:methylation"/>
    <property type="evidence" value="ECO:0007669"/>
    <property type="project" value="UniProtKB-KW"/>
</dbReference>
<dbReference type="InterPro" id="IPR050508">
    <property type="entry name" value="Methyltransf_Superfamily"/>
</dbReference>
<dbReference type="PANTHER" id="PTHR42912">
    <property type="entry name" value="METHYLTRANSFERASE"/>
    <property type="match status" value="1"/>
</dbReference>
<dbReference type="Gene3D" id="3.40.50.150">
    <property type="entry name" value="Vaccinia Virus protein VP39"/>
    <property type="match status" value="1"/>
</dbReference>
<dbReference type="PANTHER" id="PTHR42912:SF93">
    <property type="entry name" value="N6-ADENOSINE-METHYLTRANSFERASE TMT1A"/>
    <property type="match status" value="1"/>
</dbReference>
<gene>
    <name evidence="3" type="ORF">JQS43_11470</name>
</gene>
<dbReference type="AlphaFoldDB" id="A0A895YNH0"/>
<protein>
    <submittedName>
        <fullName evidence="3">Class I SAM-dependent methyltransferase</fullName>
    </submittedName>
</protein>
<accession>A0A895YNH0</accession>
<evidence type="ECO:0000256" key="1">
    <source>
        <dbReference type="SAM" id="MobiDB-lite"/>
    </source>
</evidence>
<evidence type="ECO:0000313" key="4">
    <source>
        <dbReference type="Proteomes" id="UP000662857"/>
    </source>
</evidence>
<sequence length="215" mass="23960">MTGPIRAGAERRYIPAMGRHWMLFLYDPFTRLAGLPRVHSELLDRAEVQPDHRVLEIGCGPGDLLLSLSRRVPQADVLGIDPDPAALRRARRKAARRNLPVRVEQAFADALPVPDGSLDRVLSSYMFHHLDADQKVQAMREVRRVLRPGGELHLLDVDGTPRGGGKRHQHPLLVDQPPERILATMRDAGLTGAAENGRGQRRGPLGRYVFYRAGT</sequence>
<dbReference type="Pfam" id="PF13649">
    <property type="entry name" value="Methyltransf_25"/>
    <property type="match status" value="1"/>
</dbReference>
<name>A0A895YNH0_9ACTN</name>
<keyword evidence="3" id="KW-0808">Transferase</keyword>
<dbReference type="InterPro" id="IPR041698">
    <property type="entry name" value="Methyltransf_25"/>
</dbReference>
<keyword evidence="4" id="KW-1185">Reference proteome</keyword>
<feature type="region of interest" description="Disordered" evidence="1">
    <location>
        <begin position="153"/>
        <end position="172"/>
    </location>
</feature>
<evidence type="ECO:0000259" key="2">
    <source>
        <dbReference type="Pfam" id="PF13649"/>
    </source>
</evidence>
<reference evidence="3" key="1">
    <citation type="submission" date="2021-02" db="EMBL/GenBank/DDBJ databases">
        <title>Natrosporangium hydrolyticum gen. nov., sp. nov, a haloalkaliphilic actinobacterium from a soda solonchak soil.</title>
        <authorList>
            <person name="Sorokin D.Y."/>
            <person name="Khijniak T.V."/>
            <person name="Zakharycheva A.P."/>
            <person name="Boueva O.V."/>
            <person name="Ariskina E.V."/>
            <person name="Hahnke R.L."/>
            <person name="Bunk B."/>
            <person name="Sproer C."/>
            <person name="Schumann P."/>
            <person name="Evtushenko L.I."/>
            <person name="Kublanov I.V."/>
        </authorList>
    </citation>
    <scope>NUCLEOTIDE SEQUENCE</scope>
    <source>
        <strain evidence="3">DSM 106523</strain>
    </source>
</reference>
<dbReference type="KEGG" id="nhy:JQS43_11470"/>
<dbReference type="GO" id="GO:0008168">
    <property type="term" value="F:methyltransferase activity"/>
    <property type="evidence" value="ECO:0007669"/>
    <property type="project" value="UniProtKB-KW"/>
</dbReference>
<dbReference type="InterPro" id="IPR029063">
    <property type="entry name" value="SAM-dependent_MTases_sf"/>
</dbReference>
<organism evidence="3 4">
    <name type="scientific">Natronosporangium hydrolyticum</name>
    <dbReference type="NCBI Taxonomy" id="2811111"/>
    <lineage>
        <taxon>Bacteria</taxon>
        <taxon>Bacillati</taxon>
        <taxon>Actinomycetota</taxon>
        <taxon>Actinomycetes</taxon>
        <taxon>Micromonosporales</taxon>
        <taxon>Micromonosporaceae</taxon>
        <taxon>Natronosporangium</taxon>
    </lineage>
</organism>